<reference evidence="3 4" key="1">
    <citation type="journal article" date="2015" name="Plant Cell">
        <title>Oil accumulation by the oleaginous diatom Fistulifera solaris as revealed by the genome and transcriptome.</title>
        <authorList>
            <person name="Tanaka T."/>
            <person name="Maeda Y."/>
            <person name="Veluchamy A."/>
            <person name="Tanaka M."/>
            <person name="Abida H."/>
            <person name="Marechal E."/>
            <person name="Bowler C."/>
            <person name="Muto M."/>
            <person name="Sunaga Y."/>
            <person name="Tanaka M."/>
            <person name="Yoshino T."/>
            <person name="Taniguchi T."/>
            <person name="Fukuda Y."/>
            <person name="Nemoto M."/>
            <person name="Matsumoto M."/>
            <person name="Wong P.S."/>
            <person name="Aburatani S."/>
            <person name="Fujibuchi W."/>
        </authorList>
    </citation>
    <scope>NUCLEOTIDE SEQUENCE [LARGE SCALE GENOMIC DNA]</scope>
    <source>
        <strain evidence="3 4">JPCC DA0580</strain>
    </source>
</reference>
<dbReference type="EMBL" id="BDSP01000048">
    <property type="protein sequence ID" value="GAX12021.1"/>
    <property type="molecule type" value="Genomic_DNA"/>
</dbReference>
<organism evidence="3 4">
    <name type="scientific">Fistulifera solaris</name>
    <name type="common">Oleaginous diatom</name>
    <dbReference type="NCBI Taxonomy" id="1519565"/>
    <lineage>
        <taxon>Eukaryota</taxon>
        <taxon>Sar</taxon>
        <taxon>Stramenopiles</taxon>
        <taxon>Ochrophyta</taxon>
        <taxon>Bacillariophyta</taxon>
        <taxon>Bacillariophyceae</taxon>
        <taxon>Bacillariophycidae</taxon>
        <taxon>Naviculales</taxon>
        <taxon>Naviculaceae</taxon>
        <taxon>Fistulifera</taxon>
    </lineage>
</organism>
<protein>
    <recommendedName>
        <fullName evidence="2">DUF6824 domain-containing protein</fullName>
    </recommendedName>
</protein>
<evidence type="ECO:0000313" key="4">
    <source>
        <dbReference type="Proteomes" id="UP000198406"/>
    </source>
</evidence>
<dbReference type="InterPro" id="IPR049227">
    <property type="entry name" value="DUF6824"/>
</dbReference>
<comment type="caution">
    <text evidence="3">The sequence shown here is derived from an EMBL/GenBank/DDBJ whole genome shotgun (WGS) entry which is preliminary data.</text>
</comment>
<dbReference type="Proteomes" id="UP000198406">
    <property type="component" value="Unassembled WGS sequence"/>
</dbReference>
<evidence type="ECO:0000256" key="1">
    <source>
        <dbReference type="SAM" id="MobiDB-lite"/>
    </source>
</evidence>
<evidence type="ECO:0000259" key="2">
    <source>
        <dbReference type="Pfam" id="PF20710"/>
    </source>
</evidence>
<dbReference type="OrthoDB" id="46500at2759"/>
<sequence>MYSRPSYHDLLRTTTHKSRVATERITKHNQFKFKIKPHSFSNQSSHFLGISRKQQSMNYYAWYPESNAHFFQAMPPNYYPYYGKRPMMMQSMFSKKKSPSGPPRPEITVHPRSIGPIYHPSENDVLAGRGGRINSHIGNVRFRKLVAMHKADYIAKSTKKFEKAHIAASIVQHIRHMNPPGRFLKEDPDGSWFEIGDHKAIKKVGQALREDAPDVREEMESNSKKSDDKSCQQHKKEAVKQERFTPESCQPIVVTIRRPSLREERTAIASYSTKMEQLGGTEKCRSAAATAALEGSGEIAFGRVFYPPPSLDDMEISTTKDASLISGLSSHLTCSILDQRQQPYRQHTYSAEYMSRASFRAPSSVASMSVNSGSVSFPASILSDLSETFTVMDISEPLPIDSLL</sequence>
<feature type="domain" description="DUF6824" evidence="2">
    <location>
        <begin position="124"/>
        <end position="210"/>
    </location>
</feature>
<evidence type="ECO:0000313" key="3">
    <source>
        <dbReference type="EMBL" id="GAX12021.1"/>
    </source>
</evidence>
<feature type="region of interest" description="Disordered" evidence="1">
    <location>
        <begin position="209"/>
        <end position="243"/>
    </location>
</feature>
<accession>A0A1Z5JE31</accession>
<dbReference type="InParanoid" id="A0A1Z5JE31"/>
<proteinExistence type="predicted"/>
<dbReference type="AlphaFoldDB" id="A0A1Z5JE31"/>
<gene>
    <name evidence="3" type="ORF">FisN_8Lh119</name>
</gene>
<name>A0A1Z5JE31_FISSO</name>
<keyword evidence="4" id="KW-1185">Reference proteome</keyword>
<dbReference type="Pfam" id="PF20710">
    <property type="entry name" value="DUF6824"/>
    <property type="match status" value="1"/>
</dbReference>